<comment type="subcellular location">
    <subcellularLocation>
        <location evidence="1 7">Cell membrane</location>
        <topology evidence="1 7">Multi-pass membrane protein</topology>
    </subcellularLocation>
</comment>
<feature type="transmembrane region" description="Helical" evidence="7">
    <location>
        <begin position="226"/>
        <end position="250"/>
    </location>
</feature>
<evidence type="ECO:0000256" key="8">
    <source>
        <dbReference type="SAM" id="MobiDB-lite"/>
    </source>
</evidence>
<dbReference type="Proteomes" id="UP000501058">
    <property type="component" value="Chromosome"/>
</dbReference>
<keyword evidence="4 7" id="KW-0812">Transmembrane</keyword>
<feature type="compositionally biased region" description="Basic and acidic residues" evidence="8">
    <location>
        <begin position="1"/>
        <end position="10"/>
    </location>
</feature>
<dbReference type="GO" id="GO:0005886">
    <property type="term" value="C:plasma membrane"/>
    <property type="evidence" value="ECO:0007669"/>
    <property type="project" value="UniProtKB-SubCell"/>
</dbReference>
<feature type="region of interest" description="Disordered" evidence="8">
    <location>
        <begin position="1"/>
        <end position="27"/>
    </location>
</feature>
<keyword evidence="5 7" id="KW-1133">Transmembrane helix</keyword>
<evidence type="ECO:0000256" key="4">
    <source>
        <dbReference type="ARBA" id="ARBA00022692"/>
    </source>
</evidence>
<dbReference type="AlphaFoldDB" id="A0A6G7Y400"/>
<evidence type="ECO:0000256" key="3">
    <source>
        <dbReference type="ARBA" id="ARBA00022475"/>
    </source>
</evidence>
<feature type="compositionally biased region" description="Low complexity" evidence="8">
    <location>
        <begin position="11"/>
        <end position="21"/>
    </location>
</feature>
<evidence type="ECO:0000256" key="6">
    <source>
        <dbReference type="ARBA" id="ARBA00023136"/>
    </source>
</evidence>
<reference evidence="10 11" key="1">
    <citation type="submission" date="2020-03" db="EMBL/GenBank/DDBJ databases">
        <title>Propioniciclava sp. nov., isolated from Hydrophilus acuminatus.</title>
        <authorList>
            <person name="Hyun D.-W."/>
            <person name="Bae J.-W."/>
        </authorList>
    </citation>
    <scope>NUCLEOTIDE SEQUENCE [LARGE SCALE GENOMIC DNA]</scope>
    <source>
        <strain evidence="10 11">HDW11</strain>
    </source>
</reference>
<dbReference type="GO" id="GO:0055085">
    <property type="term" value="P:transmembrane transport"/>
    <property type="evidence" value="ECO:0007669"/>
    <property type="project" value="InterPro"/>
</dbReference>
<dbReference type="Pfam" id="PF00528">
    <property type="entry name" value="BPD_transp_1"/>
    <property type="match status" value="1"/>
</dbReference>
<dbReference type="RefSeq" id="WP_166232047.1">
    <property type="nucleotide sequence ID" value="NZ_CP049865.1"/>
</dbReference>
<feature type="transmembrane region" description="Helical" evidence="7">
    <location>
        <begin position="290"/>
        <end position="309"/>
    </location>
</feature>
<dbReference type="KEGG" id="prv:G7070_03715"/>
<evidence type="ECO:0000259" key="9">
    <source>
        <dbReference type="PROSITE" id="PS50928"/>
    </source>
</evidence>
<dbReference type="Gene3D" id="1.10.3720.10">
    <property type="entry name" value="MetI-like"/>
    <property type="match status" value="1"/>
</dbReference>
<evidence type="ECO:0000256" key="5">
    <source>
        <dbReference type="ARBA" id="ARBA00022989"/>
    </source>
</evidence>
<dbReference type="PROSITE" id="PS50928">
    <property type="entry name" value="ABC_TM1"/>
    <property type="match status" value="1"/>
</dbReference>
<evidence type="ECO:0000256" key="7">
    <source>
        <dbReference type="RuleBase" id="RU363032"/>
    </source>
</evidence>
<dbReference type="SUPFAM" id="SSF161098">
    <property type="entry name" value="MetI-like"/>
    <property type="match status" value="1"/>
</dbReference>
<evidence type="ECO:0000313" key="10">
    <source>
        <dbReference type="EMBL" id="QIK71542.1"/>
    </source>
</evidence>
<feature type="transmembrane region" description="Helical" evidence="7">
    <location>
        <begin position="144"/>
        <end position="164"/>
    </location>
</feature>
<dbReference type="CDD" id="cd06261">
    <property type="entry name" value="TM_PBP2"/>
    <property type="match status" value="1"/>
</dbReference>
<organism evidence="10 11">
    <name type="scientific">Propioniciclava coleopterorum</name>
    <dbReference type="NCBI Taxonomy" id="2714937"/>
    <lineage>
        <taxon>Bacteria</taxon>
        <taxon>Bacillati</taxon>
        <taxon>Actinomycetota</taxon>
        <taxon>Actinomycetes</taxon>
        <taxon>Propionibacteriales</taxon>
        <taxon>Propionibacteriaceae</taxon>
        <taxon>Propioniciclava</taxon>
    </lineage>
</organism>
<dbReference type="InterPro" id="IPR035906">
    <property type="entry name" value="MetI-like_sf"/>
</dbReference>
<keyword evidence="11" id="KW-1185">Reference proteome</keyword>
<keyword evidence="3" id="KW-1003">Cell membrane</keyword>
<evidence type="ECO:0000256" key="1">
    <source>
        <dbReference type="ARBA" id="ARBA00004651"/>
    </source>
</evidence>
<dbReference type="EMBL" id="CP049865">
    <property type="protein sequence ID" value="QIK71542.1"/>
    <property type="molecule type" value="Genomic_DNA"/>
</dbReference>
<name>A0A6G7Y400_9ACTN</name>
<comment type="similarity">
    <text evidence="7">Belongs to the binding-protein-dependent transport system permease family.</text>
</comment>
<feature type="domain" description="ABC transmembrane type-1" evidence="9">
    <location>
        <begin position="107"/>
        <end position="301"/>
    </location>
</feature>
<feature type="transmembrane region" description="Helical" evidence="7">
    <location>
        <begin position="48"/>
        <end position="69"/>
    </location>
</feature>
<keyword evidence="2 7" id="KW-0813">Transport</keyword>
<keyword evidence="6 7" id="KW-0472">Membrane</keyword>
<dbReference type="PANTHER" id="PTHR43744:SF9">
    <property type="entry name" value="POLYGALACTURONAN_RHAMNOGALACTURONAN TRANSPORT SYSTEM PERMEASE PROTEIN YTCP"/>
    <property type="match status" value="1"/>
</dbReference>
<feature type="transmembrane region" description="Helical" evidence="7">
    <location>
        <begin position="176"/>
        <end position="197"/>
    </location>
</feature>
<proteinExistence type="inferred from homology"/>
<feature type="transmembrane region" description="Helical" evidence="7">
    <location>
        <begin position="109"/>
        <end position="132"/>
    </location>
</feature>
<evidence type="ECO:0000313" key="11">
    <source>
        <dbReference type="Proteomes" id="UP000501058"/>
    </source>
</evidence>
<gene>
    <name evidence="10" type="ORF">G7070_03715</name>
</gene>
<accession>A0A6G7Y400</accession>
<dbReference type="PANTHER" id="PTHR43744">
    <property type="entry name" value="ABC TRANSPORTER PERMEASE PROTEIN MG189-RELATED-RELATED"/>
    <property type="match status" value="1"/>
</dbReference>
<evidence type="ECO:0000256" key="2">
    <source>
        <dbReference type="ARBA" id="ARBA00022448"/>
    </source>
</evidence>
<dbReference type="InterPro" id="IPR000515">
    <property type="entry name" value="MetI-like"/>
</dbReference>
<protein>
    <submittedName>
        <fullName evidence="10">Carbohydrate ABC transporter permease</fullName>
    </submittedName>
</protein>
<sequence>MTATRHHDARPATTGAPATRAARPRRKHPILLDGQPYPKLPERIGNGIALTVISLLVIVPFISIVSTSISTPEHVIRSGGMVLFPSGGVDFTAYESIFTGGVVTRAIQVSAFITIVGTALALTLTATLGWALSRRGTVGNRVMLLLVLVSLLFNPGMIPVYLVVQQFGLLNTLWSVIVPTCVSAFNVIVVRSFFMNIPAEVMDSARMDGASEWQIFRHIGLPLSKAVLAVIGLFYGVGYWNAFFSAMLYIGDSSLWPLQLVLRTYVVQGVPMGAQDLGTAAEAMPPQTTIQMAILVISIIPILCVYPFLQKHFAKGVLTGAVKG</sequence>